<dbReference type="GO" id="GO:0005771">
    <property type="term" value="C:multivesicular body"/>
    <property type="evidence" value="ECO:0007669"/>
    <property type="project" value="TreeGrafter"/>
</dbReference>
<evidence type="ECO:0000256" key="2">
    <source>
        <dbReference type="ARBA" id="ARBA00006190"/>
    </source>
</evidence>
<feature type="region of interest" description="Disordered" evidence="4">
    <location>
        <begin position="192"/>
        <end position="238"/>
    </location>
</feature>
<evidence type="ECO:0000313" key="7">
    <source>
        <dbReference type="EMBL" id="KAA0177756.1"/>
    </source>
</evidence>
<dbReference type="EMBL" id="VLTO01000003">
    <property type="protein sequence ID" value="KAA0177756.1"/>
    <property type="molecule type" value="Genomic_DNA"/>
</dbReference>
<evidence type="ECO:0008006" key="11">
    <source>
        <dbReference type="Google" id="ProtNLM"/>
    </source>
</evidence>
<dbReference type="Proteomes" id="UP000323011">
    <property type="component" value="Unassembled WGS sequence"/>
</dbReference>
<accession>A0A5A8DSS0</accession>
<reference evidence="8 9" key="1">
    <citation type="submission" date="2019-07" db="EMBL/GenBank/DDBJ databases">
        <title>Genomes of Cafeteria roenbergensis.</title>
        <authorList>
            <person name="Fischer M.G."/>
            <person name="Hackl T."/>
            <person name="Roman M."/>
        </authorList>
    </citation>
    <scope>NUCLEOTIDE SEQUENCE [LARGE SCALE GENOMIC DNA]</scope>
    <source>
        <strain evidence="5 9">BVI</strain>
        <strain evidence="6 10">Cflag</strain>
        <strain evidence="7 8">E4-10P</strain>
    </source>
</reference>
<dbReference type="GO" id="GO:0000815">
    <property type="term" value="C:ESCRT III complex"/>
    <property type="evidence" value="ECO:0007669"/>
    <property type="project" value="TreeGrafter"/>
</dbReference>
<gene>
    <name evidence="7" type="ORF">FNF27_00928</name>
    <name evidence="5" type="ORF">FNF29_01174</name>
    <name evidence="6" type="ORF">FNF31_00368</name>
</gene>
<evidence type="ECO:0000256" key="3">
    <source>
        <dbReference type="ARBA" id="ARBA00022753"/>
    </source>
</evidence>
<dbReference type="InterPro" id="IPR005024">
    <property type="entry name" value="Snf7_fam"/>
</dbReference>
<evidence type="ECO:0000313" key="5">
    <source>
        <dbReference type="EMBL" id="KAA0156381.1"/>
    </source>
</evidence>
<keyword evidence="9" id="KW-1185">Reference proteome</keyword>
<feature type="compositionally biased region" description="Low complexity" evidence="4">
    <location>
        <begin position="204"/>
        <end position="234"/>
    </location>
</feature>
<evidence type="ECO:0000313" key="9">
    <source>
        <dbReference type="Proteomes" id="UP000323011"/>
    </source>
</evidence>
<dbReference type="Pfam" id="PF03357">
    <property type="entry name" value="Snf7"/>
    <property type="match status" value="1"/>
</dbReference>
<dbReference type="EMBL" id="VLTM01000002">
    <property type="protein sequence ID" value="KAA0168486.1"/>
    <property type="molecule type" value="Genomic_DNA"/>
</dbReference>
<evidence type="ECO:0000313" key="6">
    <source>
        <dbReference type="EMBL" id="KAA0168486.1"/>
    </source>
</evidence>
<dbReference type="GO" id="GO:0006900">
    <property type="term" value="P:vesicle budding from membrane"/>
    <property type="evidence" value="ECO:0007669"/>
    <property type="project" value="TreeGrafter"/>
</dbReference>
<proteinExistence type="inferred from homology"/>
<dbReference type="Proteomes" id="UP000325113">
    <property type="component" value="Unassembled WGS sequence"/>
</dbReference>
<comment type="subcellular location">
    <subcellularLocation>
        <location evidence="1">Endosome</location>
    </subcellularLocation>
</comment>
<organism evidence="6 10">
    <name type="scientific">Cafeteria roenbergensis</name>
    <name type="common">Marine flagellate</name>
    <dbReference type="NCBI Taxonomy" id="33653"/>
    <lineage>
        <taxon>Eukaryota</taxon>
        <taxon>Sar</taxon>
        <taxon>Stramenopiles</taxon>
        <taxon>Bigyra</taxon>
        <taxon>Opalozoa</taxon>
        <taxon>Bicosoecida</taxon>
        <taxon>Cafeteriaceae</taxon>
        <taxon>Cafeteria</taxon>
    </lineage>
</organism>
<evidence type="ECO:0000313" key="8">
    <source>
        <dbReference type="Proteomes" id="UP000322899"/>
    </source>
</evidence>
<evidence type="ECO:0000313" key="10">
    <source>
        <dbReference type="Proteomes" id="UP000325113"/>
    </source>
</evidence>
<evidence type="ECO:0000256" key="1">
    <source>
        <dbReference type="ARBA" id="ARBA00004177"/>
    </source>
</evidence>
<sequence length="249" mass="26555">MNFFGRPKAAAPKRISKDAVLDQIKTLDTEIGTYEKKETHMNKQIQAIRREIKAKMSAKPPQKEAARRLLTKMKGLEKQLHVISGYMTRLEQIKSGLDTADMQASMVSTLTKGADTIAATLKGRDLVEEMADASDKLEEGLDVLDEVGEIMADPAGRLDAGELDDELAEIMNEDNEELDEFEAAPAMPAAVPAPLPGLPEMSGLPAAPTSTALPAAPTTRHAPAAAAAAAGSSARAEEDEFADILGMMG</sequence>
<dbReference type="PANTHER" id="PTHR22761">
    <property type="entry name" value="CHARGED MULTIVESICULAR BODY PROTEIN"/>
    <property type="match status" value="1"/>
</dbReference>
<comment type="similarity">
    <text evidence="2">Belongs to the SNF7 family.</text>
</comment>
<keyword evidence="3" id="KW-0967">Endosome</keyword>
<name>A0A5A8DSS0_CAFRO</name>
<dbReference type="Proteomes" id="UP000322899">
    <property type="component" value="Unassembled WGS sequence"/>
</dbReference>
<evidence type="ECO:0000256" key="4">
    <source>
        <dbReference type="SAM" id="MobiDB-lite"/>
    </source>
</evidence>
<dbReference type="AlphaFoldDB" id="A0A5A8DSS0"/>
<dbReference type="GO" id="GO:0009898">
    <property type="term" value="C:cytoplasmic side of plasma membrane"/>
    <property type="evidence" value="ECO:0007669"/>
    <property type="project" value="TreeGrafter"/>
</dbReference>
<dbReference type="OrthoDB" id="5592979at2759"/>
<protein>
    <recommendedName>
        <fullName evidence="11">Charged multivesicular body protein 5</fullName>
    </recommendedName>
</protein>
<dbReference type="PANTHER" id="PTHR22761:SF10">
    <property type="entry name" value="GH13992P"/>
    <property type="match status" value="1"/>
</dbReference>
<dbReference type="EMBL" id="VLTN01000004">
    <property type="protein sequence ID" value="KAA0156381.1"/>
    <property type="molecule type" value="Genomic_DNA"/>
</dbReference>
<dbReference type="GO" id="GO:0032511">
    <property type="term" value="P:late endosome to vacuole transport via multivesicular body sorting pathway"/>
    <property type="evidence" value="ECO:0007669"/>
    <property type="project" value="TreeGrafter"/>
</dbReference>
<comment type="caution">
    <text evidence="6">The sequence shown here is derived from an EMBL/GenBank/DDBJ whole genome shotgun (WGS) entry which is preliminary data.</text>
</comment>
<dbReference type="Gene3D" id="6.10.140.1230">
    <property type="match status" value="1"/>
</dbReference>